<accession>A0A6A6WYF6</accession>
<evidence type="ECO:0000256" key="1">
    <source>
        <dbReference type="SAM" id="Phobius"/>
    </source>
</evidence>
<gene>
    <name evidence="2" type="ORF">K505DRAFT_98404</name>
</gene>
<keyword evidence="3" id="KW-1185">Reference proteome</keyword>
<organism evidence="2 3">
    <name type="scientific">Melanomma pulvis-pyrius CBS 109.77</name>
    <dbReference type="NCBI Taxonomy" id="1314802"/>
    <lineage>
        <taxon>Eukaryota</taxon>
        <taxon>Fungi</taxon>
        <taxon>Dikarya</taxon>
        <taxon>Ascomycota</taxon>
        <taxon>Pezizomycotina</taxon>
        <taxon>Dothideomycetes</taxon>
        <taxon>Pleosporomycetidae</taxon>
        <taxon>Pleosporales</taxon>
        <taxon>Melanommataceae</taxon>
        <taxon>Melanomma</taxon>
    </lineage>
</organism>
<sequence length="62" mass="6964">MAVVEHISSSGLAFPFPSSPLLPSFFVFFLLFLLLLLLLLFYFCFCFSSSSSTDYQNSLDVP</sequence>
<protein>
    <submittedName>
        <fullName evidence="2">Uncharacterized protein</fullName>
    </submittedName>
</protein>
<keyword evidence="1" id="KW-0812">Transmembrane</keyword>
<keyword evidence="1" id="KW-0472">Membrane</keyword>
<dbReference type="EMBL" id="MU002161">
    <property type="protein sequence ID" value="KAF2789116.1"/>
    <property type="molecule type" value="Genomic_DNA"/>
</dbReference>
<evidence type="ECO:0000313" key="2">
    <source>
        <dbReference type="EMBL" id="KAF2789116.1"/>
    </source>
</evidence>
<reference evidence="2" key="1">
    <citation type="journal article" date="2020" name="Stud. Mycol.">
        <title>101 Dothideomycetes genomes: a test case for predicting lifestyles and emergence of pathogens.</title>
        <authorList>
            <person name="Haridas S."/>
            <person name="Albert R."/>
            <person name="Binder M."/>
            <person name="Bloem J."/>
            <person name="Labutti K."/>
            <person name="Salamov A."/>
            <person name="Andreopoulos B."/>
            <person name="Baker S."/>
            <person name="Barry K."/>
            <person name="Bills G."/>
            <person name="Bluhm B."/>
            <person name="Cannon C."/>
            <person name="Castanera R."/>
            <person name="Culley D."/>
            <person name="Daum C."/>
            <person name="Ezra D."/>
            <person name="Gonzalez J."/>
            <person name="Henrissat B."/>
            <person name="Kuo A."/>
            <person name="Liang C."/>
            <person name="Lipzen A."/>
            <person name="Lutzoni F."/>
            <person name="Magnuson J."/>
            <person name="Mondo S."/>
            <person name="Nolan M."/>
            <person name="Ohm R."/>
            <person name="Pangilinan J."/>
            <person name="Park H.-J."/>
            <person name="Ramirez L."/>
            <person name="Alfaro M."/>
            <person name="Sun H."/>
            <person name="Tritt A."/>
            <person name="Yoshinaga Y."/>
            <person name="Zwiers L.-H."/>
            <person name="Turgeon B."/>
            <person name="Goodwin S."/>
            <person name="Spatafora J."/>
            <person name="Crous P."/>
            <person name="Grigoriev I."/>
        </authorList>
    </citation>
    <scope>NUCLEOTIDE SEQUENCE</scope>
    <source>
        <strain evidence="2">CBS 109.77</strain>
    </source>
</reference>
<proteinExistence type="predicted"/>
<evidence type="ECO:0000313" key="3">
    <source>
        <dbReference type="Proteomes" id="UP000799757"/>
    </source>
</evidence>
<name>A0A6A6WYF6_9PLEO</name>
<keyword evidence="1" id="KW-1133">Transmembrane helix</keyword>
<feature type="transmembrane region" description="Helical" evidence="1">
    <location>
        <begin position="25"/>
        <end position="47"/>
    </location>
</feature>
<dbReference type="AlphaFoldDB" id="A0A6A6WYF6"/>
<dbReference type="Proteomes" id="UP000799757">
    <property type="component" value="Unassembled WGS sequence"/>
</dbReference>